<dbReference type="PROSITE" id="PS50186">
    <property type="entry name" value="DEP"/>
    <property type="match status" value="1"/>
</dbReference>
<feature type="compositionally biased region" description="Basic and acidic residues" evidence="1">
    <location>
        <begin position="94"/>
        <end position="117"/>
    </location>
</feature>
<dbReference type="CDD" id="cd04371">
    <property type="entry name" value="DEP"/>
    <property type="match status" value="1"/>
</dbReference>
<protein>
    <recommendedName>
        <fullName evidence="2">DEP domain-containing protein</fullName>
    </recommendedName>
</protein>
<feature type="region of interest" description="Disordered" evidence="1">
    <location>
        <begin position="1"/>
        <end position="305"/>
    </location>
</feature>
<evidence type="ECO:0000313" key="3">
    <source>
        <dbReference type="EMBL" id="CAI8585512.1"/>
    </source>
</evidence>
<feature type="compositionally biased region" description="Basic and acidic residues" evidence="1">
    <location>
        <begin position="10"/>
        <end position="33"/>
    </location>
</feature>
<feature type="compositionally biased region" description="Polar residues" evidence="1">
    <location>
        <begin position="270"/>
        <end position="299"/>
    </location>
</feature>
<feature type="compositionally biased region" description="Polar residues" evidence="1">
    <location>
        <begin position="36"/>
        <end position="48"/>
    </location>
</feature>
<gene>
    <name evidence="3" type="ORF">VFH_I209960</name>
</gene>
<dbReference type="SUPFAM" id="SSF46785">
    <property type="entry name" value="Winged helix' DNA-binding domain"/>
    <property type="match status" value="1"/>
</dbReference>
<dbReference type="Proteomes" id="UP001157006">
    <property type="component" value="Chromosome 1L"/>
</dbReference>
<dbReference type="SUPFAM" id="SSF52833">
    <property type="entry name" value="Thioredoxin-like"/>
    <property type="match status" value="1"/>
</dbReference>
<dbReference type="InterPro" id="IPR002109">
    <property type="entry name" value="Glutaredoxin"/>
</dbReference>
<dbReference type="EMBL" id="OX451736">
    <property type="protein sequence ID" value="CAI8585512.1"/>
    <property type="molecule type" value="Genomic_DNA"/>
</dbReference>
<dbReference type="PROSITE" id="PS51354">
    <property type="entry name" value="GLUTAREDOXIN_2"/>
    <property type="match status" value="1"/>
</dbReference>
<evidence type="ECO:0000313" key="4">
    <source>
        <dbReference type="Proteomes" id="UP001157006"/>
    </source>
</evidence>
<dbReference type="PANTHER" id="PTHR46361">
    <property type="entry name" value="ELECTRON CARRIER/ PROTEIN DISULFIDE OXIDOREDUCTASE"/>
    <property type="match status" value="1"/>
</dbReference>
<evidence type="ECO:0000256" key="1">
    <source>
        <dbReference type="SAM" id="MobiDB-lite"/>
    </source>
</evidence>
<feature type="compositionally biased region" description="Basic and acidic residues" evidence="1">
    <location>
        <begin position="497"/>
        <end position="524"/>
    </location>
</feature>
<feature type="region of interest" description="Disordered" evidence="1">
    <location>
        <begin position="490"/>
        <end position="529"/>
    </location>
</feature>
<organism evidence="3 4">
    <name type="scientific">Vicia faba</name>
    <name type="common">Broad bean</name>
    <name type="synonym">Faba vulgaris</name>
    <dbReference type="NCBI Taxonomy" id="3906"/>
    <lineage>
        <taxon>Eukaryota</taxon>
        <taxon>Viridiplantae</taxon>
        <taxon>Streptophyta</taxon>
        <taxon>Embryophyta</taxon>
        <taxon>Tracheophyta</taxon>
        <taxon>Spermatophyta</taxon>
        <taxon>Magnoliopsida</taxon>
        <taxon>eudicotyledons</taxon>
        <taxon>Gunneridae</taxon>
        <taxon>Pentapetalae</taxon>
        <taxon>rosids</taxon>
        <taxon>fabids</taxon>
        <taxon>Fabales</taxon>
        <taxon>Fabaceae</taxon>
        <taxon>Papilionoideae</taxon>
        <taxon>50 kb inversion clade</taxon>
        <taxon>NPAAA clade</taxon>
        <taxon>Hologalegina</taxon>
        <taxon>IRL clade</taxon>
        <taxon>Fabeae</taxon>
        <taxon>Vicia</taxon>
    </lineage>
</organism>
<dbReference type="Pfam" id="PF00610">
    <property type="entry name" value="DEP"/>
    <property type="match status" value="1"/>
</dbReference>
<dbReference type="InterPro" id="IPR006869">
    <property type="entry name" value="DUF547"/>
</dbReference>
<feature type="domain" description="DEP" evidence="2">
    <location>
        <begin position="660"/>
        <end position="733"/>
    </location>
</feature>
<dbReference type="InterPro" id="IPR036390">
    <property type="entry name" value="WH_DNA-bd_sf"/>
</dbReference>
<feature type="compositionally biased region" description="Polar residues" evidence="1">
    <location>
        <begin position="239"/>
        <end position="249"/>
    </location>
</feature>
<accession>A0AAV0YN56</accession>
<dbReference type="InterPro" id="IPR036388">
    <property type="entry name" value="WH-like_DNA-bd_sf"/>
</dbReference>
<dbReference type="SMART" id="SM00049">
    <property type="entry name" value="DEP"/>
    <property type="match status" value="1"/>
</dbReference>
<dbReference type="InterPro" id="IPR036249">
    <property type="entry name" value="Thioredoxin-like_sf"/>
</dbReference>
<dbReference type="Gene3D" id="3.40.30.10">
    <property type="entry name" value="Glutaredoxin"/>
    <property type="match status" value="1"/>
</dbReference>
<sequence length="1009" mass="114453">MEGDTYVVQSEDHEELKQAKNRSISHDGPKYENEQDGVSSDTSSSQDVENQEGDSFVVQNEDHEESRQVKSQNISLNDPKYENEQDDISSDTSNSRDVENLEVDNVVKNEDHEESKEVISQNISHEGPKYENEQDDDISSDTSSSKDFENLKGDTCVVNNEDHEKSKEVISQNVSHEGPKHENEQDDDISSDTSSSKDVENLKGDTYVVNNEDHEESKQAKSQNISNDRPNNENEQDDVSSNTPCSQDAENLERDTYVVLNEDHEESKQAKSQNISNDSPNNENEQDDVSSNTPCSQDVENLERDTYVVLNEDHEELKQVKSQNISHVGPKHENEQDGVCSQDVEKLQGDAFTFQKEDSNKDLKEEKIENMGNDAPGFEEKLDDILDSIYGTIDVDYNTPKRVKDNVIEGPNLAHRVDGSRTMDSHSPKINQKIDNTSTEVNTMNHKVDADLGTPHVVEKAVALKNFVREKSLVAVSTLLRRLSRKTDDGYVNNSDNKVKDVSDISRDSESKEAPEKTSEKMNWRDGPITEGPLQPIAMKGTVILYTRLACRECKEVRKILYAKRLRYVEINIDVYPSRKIELEKFSGSTSVPKVFFNEVCIGSLSELKTLNESGKLDEKIDFLIAESPLFEGPLPPLSGEDDVSSSGAVDEMALIVRKMKVSIVVKDRFSKLRRFTNCFIGSEAVDFLSEDQYLERKEAIEFGRKLASKLFFQHVLDDNLFEDGNYLYRFLDDDPIVASQCHNIPRGITTTKPKPITEIASRLRLLSYAMFEAYASEDGRHVDYRSMHGSEEFARYLRIVEELQRVEMSDLSREETIAFFLNLYNMMTIHAILVWGHPDGILERRRLFGDFKYVIGGSTYSLSAIQNGILRGNQRQPYTLMRPFGAKDKRLMVALSLPEPLIHFALVCGTRSGPALRCYSPRDIDSELMDAAHNFLRNGGVLIDFTAKIAYTSKILKWFSLDFGKNEVEVMKHVSIYLDPSESELLFDLLATSELKVIYQPYDWGLNC</sequence>
<name>A0AAV0YN56_VICFA</name>
<feature type="compositionally biased region" description="Polar residues" evidence="1">
    <location>
        <begin position="220"/>
        <end position="229"/>
    </location>
</feature>
<dbReference type="Pfam" id="PF04784">
    <property type="entry name" value="DUF547"/>
    <property type="match status" value="1"/>
</dbReference>
<evidence type="ECO:0000259" key="2">
    <source>
        <dbReference type="PROSITE" id="PS50186"/>
    </source>
</evidence>
<reference evidence="3 4" key="1">
    <citation type="submission" date="2023-01" db="EMBL/GenBank/DDBJ databases">
        <authorList>
            <person name="Kreplak J."/>
        </authorList>
    </citation>
    <scope>NUCLEOTIDE SEQUENCE [LARGE SCALE GENOMIC DNA]</scope>
</reference>
<dbReference type="Pfam" id="PF00462">
    <property type="entry name" value="Glutaredoxin"/>
    <property type="match status" value="1"/>
</dbReference>
<proteinExistence type="predicted"/>
<dbReference type="InterPro" id="IPR000591">
    <property type="entry name" value="DEP_dom"/>
</dbReference>
<keyword evidence="4" id="KW-1185">Reference proteome</keyword>
<dbReference type="Gene3D" id="1.10.10.10">
    <property type="entry name" value="Winged helix-like DNA-binding domain superfamily/Winged helix DNA-binding domain"/>
    <property type="match status" value="1"/>
</dbReference>
<dbReference type="PANTHER" id="PTHR46361:SF3">
    <property type="entry name" value="ELECTRON CARRIER_ PROTEIN DISULFIDE OXIDOREDUCTASE"/>
    <property type="match status" value="1"/>
</dbReference>
<dbReference type="GO" id="GO:0035556">
    <property type="term" value="P:intracellular signal transduction"/>
    <property type="evidence" value="ECO:0007669"/>
    <property type="project" value="InterPro"/>
</dbReference>
<dbReference type="AlphaFoldDB" id="A0AAV0YN56"/>
<feature type="compositionally biased region" description="Basic and acidic residues" evidence="1">
    <location>
        <begin position="251"/>
        <end position="269"/>
    </location>
</feature>